<gene>
    <name evidence="1" type="ORF">Pla100_23250</name>
</gene>
<reference evidence="1 2" key="1">
    <citation type="submission" date="2019-02" db="EMBL/GenBank/DDBJ databases">
        <title>Deep-cultivation of Planctomycetes and their phenomic and genomic characterization uncovers novel biology.</title>
        <authorList>
            <person name="Wiegand S."/>
            <person name="Jogler M."/>
            <person name="Boedeker C."/>
            <person name="Pinto D."/>
            <person name="Vollmers J."/>
            <person name="Rivas-Marin E."/>
            <person name="Kohn T."/>
            <person name="Peeters S.H."/>
            <person name="Heuer A."/>
            <person name="Rast P."/>
            <person name="Oberbeckmann S."/>
            <person name="Bunk B."/>
            <person name="Jeske O."/>
            <person name="Meyerdierks A."/>
            <person name="Storesund J.E."/>
            <person name="Kallscheuer N."/>
            <person name="Luecker S."/>
            <person name="Lage O.M."/>
            <person name="Pohl T."/>
            <person name="Merkel B.J."/>
            <person name="Hornburger P."/>
            <person name="Mueller R.-W."/>
            <person name="Bruemmer F."/>
            <person name="Labrenz M."/>
            <person name="Spormann A.M."/>
            <person name="Op Den Camp H."/>
            <person name="Overmann J."/>
            <person name="Amann R."/>
            <person name="Jetten M.S.M."/>
            <person name="Mascher T."/>
            <person name="Medema M.H."/>
            <person name="Devos D.P."/>
            <person name="Kaster A.-K."/>
            <person name="Ovreas L."/>
            <person name="Rohde M."/>
            <person name="Galperin M.Y."/>
            <person name="Jogler C."/>
        </authorList>
    </citation>
    <scope>NUCLEOTIDE SEQUENCE [LARGE SCALE GENOMIC DNA]</scope>
    <source>
        <strain evidence="1 2">Pla100</strain>
    </source>
</reference>
<sequence length="379" mass="43892">MTSATPPLSTARVLRLADTNGEVRYNDTSRMLQNQWHANTSYIRSWVRQMQHSFDLDEARLQKEFGMGCLVIKGAHLWPLSELVWDGTAKTVGATFLGETQEPWDKANLLRIEVFKLPLAKGVLSERLEWYTRDRKKRRIKIADGQLFDWNMLHVNGFTEEWEQDAFPRSKAEIIRVYLAKKHAVIFRFLARSGTLLDHPVFKRAVKNIRYDSSLWVTAVPDIIDTSPKRKRSTESPLTQEQESEMWMFVRAAMKRLKLSKIKGTPERLKIIEQEVTEARNNRNLTHDEKVGLAIELGSFVGQSYCWDLEWEWCNVQGKEKGEAYCVCSPERGLAIHPVDWIFDLITDKKRTLNCVLTFNMIMAGRLPPSRSNSYSRIG</sequence>
<dbReference type="AlphaFoldDB" id="A0A5C6ADC8"/>
<organism evidence="1 2">
    <name type="scientific">Neorhodopirellula pilleata</name>
    <dbReference type="NCBI Taxonomy" id="2714738"/>
    <lineage>
        <taxon>Bacteria</taxon>
        <taxon>Pseudomonadati</taxon>
        <taxon>Planctomycetota</taxon>
        <taxon>Planctomycetia</taxon>
        <taxon>Pirellulales</taxon>
        <taxon>Pirellulaceae</taxon>
        <taxon>Neorhodopirellula</taxon>
    </lineage>
</organism>
<protein>
    <submittedName>
        <fullName evidence="1">Uncharacterized protein</fullName>
    </submittedName>
</protein>
<dbReference type="EMBL" id="SJPM01000004">
    <property type="protein sequence ID" value="TWT97175.1"/>
    <property type="molecule type" value="Genomic_DNA"/>
</dbReference>
<dbReference type="Proteomes" id="UP000316213">
    <property type="component" value="Unassembled WGS sequence"/>
</dbReference>
<name>A0A5C6ADC8_9BACT</name>
<comment type="caution">
    <text evidence="1">The sequence shown here is derived from an EMBL/GenBank/DDBJ whole genome shotgun (WGS) entry which is preliminary data.</text>
</comment>
<proteinExistence type="predicted"/>
<evidence type="ECO:0000313" key="2">
    <source>
        <dbReference type="Proteomes" id="UP000316213"/>
    </source>
</evidence>
<keyword evidence="2" id="KW-1185">Reference proteome</keyword>
<accession>A0A5C6ADC8</accession>
<evidence type="ECO:0000313" key="1">
    <source>
        <dbReference type="EMBL" id="TWT97175.1"/>
    </source>
</evidence>